<proteinExistence type="predicted"/>
<organism evidence="2 3">
    <name type="scientific">Mycena venus</name>
    <dbReference type="NCBI Taxonomy" id="2733690"/>
    <lineage>
        <taxon>Eukaryota</taxon>
        <taxon>Fungi</taxon>
        <taxon>Dikarya</taxon>
        <taxon>Basidiomycota</taxon>
        <taxon>Agaricomycotina</taxon>
        <taxon>Agaricomycetes</taxon>
        <taxon>Agaricomycetidae</taxon>
        <taxon>Agaricales</taxon>
        <taxon>Marasmiineae</taxon>
        <taxon>Mycenaceae</taxon>
        <taxon>Mycena</taxon>
    </lineage>
</organism>
<evidence type="ECO:0000313" key="2">
    <source>
        <dbReference type="EMBL" id="KAF7334484.1"/>
    </source>
</evidence>
<gene>
    <name evidence="2" type="ORF">MVEN_02277900</name>
</gene>
<accession>A0A8H6X5A0</accession>
<dbReference type="OrthoDB" id="5946976at2759"/>
<evidence type="ECO:0000256" key="1">
    <source>
        <dbReference type="SAM" id="MobiDB-lite"/>
    </source>
</evidence>
<reference evidence="2" key="1">
    <citation type="submission" date="2020-05" db="EMBL/GenBank/DDBJ databases">
        <title>Mycena genomes resolve the evolution of fungal bioluminescence.</title>
        <authorList>
            <person name="Tsai I.J."/>
        </authorList>
    </citation>
    <scope>NUCLEOTIDE SEQUENCE</scope>
    <source>
        <strain evidence="2">CCC161011</strain>
    </source>
</reference>
<evidence type="ECO:0000313" key="3">
    <source>
        <dbReference type="Proteomes" id="UP000620124"/>
    </source>
</evidence>
<name>A0A8H6X5A0_9AGAR</name>
<keyword evidence="3" id="KW-1185">Reference proteome</keyword>
<dbReference type="AlphaFoldDB" id="A0A8H6X5A0"/>
<feature type="compositionally biased region" description="Low complexity" evidence="1">
    <location>
        <begin position="46"/>
        <end position="63"/>
    </location>
</feature>
<protein>
    <submittedName>
        <fullName evidence="2">Uncharacterized protein</fullName>
    </submittedName>
</protein>
<feature type="region of interest" description="Disordered" evidence="1">
    <location>
        <begin position="45"/>
        <end position="70"/>
    </location>
</feature>
<dbReference type="Proteomes" id="UP000620124">
    <property type="component" value="Unassembled WGS sequence"/>
</dbReference>
<comment type="caution">
    <text evidence="2">The sequence shown here is derived from an EMBL/GenBank/DDBJ whole genome shotgun (WGS) entry which is preliminary data.</text>
</comment>
<dbReference type="EMBL" id="JACAZI010000026">
    <property type="protein sequence ID" value="KAF7334484.1"/>
    <property type="molecule type" value="Genomic_DNA"/>
</dbReference>
<sequence>MESTIVDLMSPRTGLPRHDFMVPIDVSPADVSNQPRSLVSNISAHPPASANTCNTTTTCTPSSRTFLRRS</sequence>